<feature type="compositionally biased region" description="Polar residues" evidence="2">
    <location>
        <begin position="580"/>
        <end position="603"/>
    </location>
</feature>
<feature type="region of interest" description="Disordered" evidence="2">
    <location>
        <begin position="203"/>
        <end position="223"/>
    </location>
</feature>
<feature type="compositionally biased region" description="Basic and acidic residues" evidence="2">
    <location>
        <begin position="430"/>
        <end position="470"/>
    </location>
</feature>
<gene>
    <name evidence="3" type="ORF">FRX48_05468</name>
</gene>
<reference evidence="3 4" key="1">
    <citation type="submission" date="2019-09" db="EMBL/GenBank/DDBJ databases">
        <title>The hologenome of the rock-dwelling lichen Lasallia pustulata.</title>
        <authorList>
            <person name="Greshake Tzovaras B."/>
            <person name="Segers F."/>
            <person name="Bicker A."/>
            <person name="Dal Grande F."/>
            <person name="Otte J."/>
            <person name="Hankeln T."/>
            <person name="Schmitt I."/>
            <person name="Ebersberger I."/>
        </authorList>
    </citation>
    <scope>NUCLEOTIDE SEQUENCE [LARGE SCALE GENOMIC DNA]</scope>
    <source>
        <strain evidence="3">A1-1</strain>
    </source>
</reference>
<feature type="compositionally biased region" description="Polar residues" evidence="2">
    <location>
        <begin position="32"/>
        <end position="43"/>
    </location>
</feature>
<proteinExistence type="predicted"/>
<name>A0A5M8PRF5_9LECA</name>
<feature type="compositionally biased region" description="Basic and acidic residues" evidence="2">
    <location>
        <begin position="626"/>
        <end position="642"/>
    </location>
</feature>
<dbReference type="EMBL" id="VXIT01000008">
    <property type="protein sequence ID" value="KAA6411156.1"/>
    <property type="molecule type" value="Genomic_DNA"/>
</dbReference>
<comment type="caution">
    <text evidence="3">The sequence shown here is derived from an EMBL/GenBank/DDBJ whole genome shotgun (WGS) entry which is preliminary data.</text>
</comment>
<feature type="region of interest" description="Disordered" evidence="2">
    <location>
        <begin position="1"/>
        <end position="112"/>
    </location>
</feature>
<organism evidence="3 4">
    <name type="scientific">Lasallia pustulata</name>
    <dbReference type="NCBI Taxonomy" id="136370"/>
    <lineage>
        <taxon>Eukaryota</taxon>
        <taxon>Fungi</taxon>
        <taxon>Dikarya</taxon>
        <taxon>Ascomycota</taxon>
        <taxon>Pezizomycotina</taxon>
        <taxon>Lecanoromycetes</taxon>
        <taxon>OSLEUM clade</taxon>
        <taxon>Umbilicariomycetidae</taxon>
        <taxon>Umbilicariales</taxon>
        <taxon>Umbilicariaceae</taxon>
        <taxon>Lasallia</taxon>
    </lineage>
</organism>
<dbReference type="OrthoDB" id="3438840at2759"/>
<feature type="compositionally biased region" description="Basic and acidic residues" evidence="2">
    <location>
        <begin position="59"/>
        <end position="70"/>
    </location>
</feature>
<sequence length="763" mass="83204">MHVLSTQLAMSSTSPPSPSLTNPDMILPSYEPSRNSPQSSYFESQPPPSLPLASSPTLHDGHDPKRRSDASLDDFEIPHWAGLGSATVDDLPSPVGSAVGSPFPEEEEGSLSHAALTKRAERILANAKTRLTNMEGNLNRARHSPFLPASSSMPSIASRTYDQSSNYSPPATNGDRQAETLMVSMHRHYNSPFNSLFASSIGDQGHTRVSSETSVPSSLHTPGNTSYGILGEGISGATGSVGSQGLVHSRSYSNRQHASLQPLNEDGPAPASFQYANEMHTRTNGKLLNDGSQYPDQAVSEFDPNFPAQTGLTRSRSTAQMRELRDQMQDLRGKISTLKEQAREDHLRRRSLQSLRNPSPFTAAEQWYIGIGDSNIKGFGVDAEHEWNGVRKPLDDAKENQAELTKLQHGLGGYSRQDHFQDTLPSGPKDGVHSRPDPDRTPDEDQSKVTDTDLSDQRQRDVAYPLKDETENVIEDSEQDDIGGDEEYYEPSSELVSERHEDRPDAFDYQNFFLHSAMGSFSTRRDRRRGSTSSTDSAETTRPNEPVLETSDTIGEGAQPSEKHQTGSRVPPTWHKSHSRQNSAESVSTLNSFATATEGTQSDGEPEEDDWIRNRPMAGAWQPDSYVEKTKPSSRVDRRGDMPRTTTPTPSPQSPQPETNDHTPNIIPTSSSSPSKPTDPSPPRPDSIETATPSPPSPTPPLLVSAFTAPALLPLEDGTLAPALQYSSTDKVLVEALMESFRNICAHLYTAEGSEGGKYAAGV</sequence>
<dbReference type="AlphaFoldDB" id="A0A5M8PRF5"/>
<feature type="region of interest" description="Disordered" evidence="2">
    <location>
        <begin position="143"/>
        <end position="175"/>
    </location>
</feature>
<protein>
    <submittedName>
        <fullName evidence="3">Uncharacterized protein</fullName>
    </submittedName>
</protein>
<feature type="compositionally biased region" description="Acidic residues" evidence="2">
    <location>
        <begin position="471"/>
        <end position="489"/>
    </location>
</feature>
<dbReference type="PANTHER" id="PTHR36721">
    <property type="entry name" value="PROLINE-RICH FAMILY PROTEIN"/>
    <property type="match status" value="1"/>
</dbReference>
<accession>A0A5M8PRF5</accession>
<feature type="compositionally biased region" description="Polar residues" evidence="2">
    <location>
        <begin position="1"/>
        <end position="10"/>
    </location>
</feature>
<keyword evidence="1" id="KW-0175">Coiled coil</keyword>
<evidence type="ECO:0000313" key="4">
    <source>
        <dbReference type="Proteomes" id="UP000324767"/>
    </source>
</evidence>
<feature type="region of interest" description="Disordered" evidence="2">
    <location>
        <begin position="516"/>
        <end position="704"/>
    </location>
</feature>
<dbReference type="PANTHER" id="PTHR36721:SF1">
    <property type="entry name" value="OS04G0446401 PROTEIN"/>
    <property type="match status" value="1"/>
</dbReference>
<evidence type="ECO:0000256" key="1">
    <source>
        <dbReference type="SAM" id="Coils"/>
    </source>
</evidence>
<feature type="coiled-coil region" evidence="1">
    <location>
        <begin position="314"/>
        <end position="341"/>
    </location>
</feature>
<evidence type="ECO:0000256" key="2">
    <source>
        <dbReference type="SAM" id="MobiDB-lite"/>
    </source>
</evidence>
<feature type="compositionally biased region" description="Polar residues" evidence="2">
    <location>
        <begin position="149"/>
        <end position="175"/>
    </location>
</feature>
<feature type="region of interest" description="Disordered" evidence="2">
    <location>
        <begin position="411"/>
        <end position="503"/>
    </location>
</feature>
<dbReference type="Proteomes" id="UP000324767">
    <property type="component" value="Unassembled WGS sequence"/>
</dbReference>
<evidence type="ECO:0000313" key="3">
    <source>
        <dbReference type="EMBL" id="KAA6411156.1"/>
    </source>
</evidence>